<dbReference type="RefSeq" id="WP_353944804.1">
    <property type="nucleotide sequence ID" value="NZ_CP159534.1"/>
</dbReference>
<dbReference type="Pfam" id="PF13560">
    <property type="entry name" value="HTH_31"/>
    <property type="match status" value="1"/>
</dbReference>
<evidence type="ECO:0000313" key="1">
    <source>
        <dbReference type="EMBL" id="XCJ73318.1"/>
    </source>
</evidence>
<dbReference type="SUPFAM" id="SSF47413">
    <property type="entry name" value="lambda repressor-like DNA-binding domains"/>
    <property type="match status" value="1"/>
</dbReference>
<dbReference type="EMBL" id="CP159534">
    <property type="protein sequence ID" value="XCJ73318.1"/>
    <property type="molecule type" value="Genomic_DNA"/>
</dbReference>
<dbReference type="GO" id="GO:0003677">
    <property type="term" value="F:DNA binding"/>
    <property type="evidence" value="ECO:0007669"/>
    <property type="project" value="InterPro"/>
</dbReference>
<dbReference type="InterPro" id="IPR027417">
    <property type="entry name" value="P-loop_NTPase"/>
</dbReference>
<accession>A0AAU8IYK4</accession>
<reference evidence="1" key="1">
    <citation type="submission" date="2024-06" db="EMBL/GenBank/DDBJ databases">
        <title>Streptomyces sp. strain HUAS MG91 genome sequences.</title>
        <authorList>
            <person name="Mo P."/>
        </authorList>
    </citation>
    <scope>NUCLEOTIDE SEQUENCE</scope>
    <source>
        <strain evidence="1">HUAS MG91</strain>
    </source>
</reference>
<protein>
    <submittedName>
        <fullName evidence="1">Helix-turn-helix domain-containing protein</fullName>
    </submittedName>
</protein>
<dbReference type="KEGG" id="stac:ABII15_26635"/>
<sequence>MPHDGRDGPVPEFCAQLRTLVRESGLQQRQVAARVGKSEPALSDLLRGRVARPPAWDDVRGIVACCAAARGLDRQACAVEVTAWRHRHGQLLKVYDAVRRLDPPPAPESGAGSAAAPGPVARFRVDSRSVPTASETDWVPCLHLLVTAGDYPVRPLDLLDAEDDGTFLRELREMCHQVLDGFAERVRDADRLARTVVCHAVLALTPLTALLDVHLDGPDPDPGAVLNHVERRRRTVDDFVREATFGAAVGDAHLPPEQARLAARWRRVLTDVLPALDLSATARALAAHERRLAAREPELSLLTEEWEEVSPATGTALDGLAVALSSPGASPPYASDAARTLAAGPARELHRPLVAGVESADGAEGGDRAAARLVIPPLGAGYVDPAARWAVLHDDATPYAEMWWSAQSDAVPLGTRLAAHFGSLSALQVPLLVLGHPGVGKSLLTRVVMARLPATDFLPVRVELRSVAADAPVQRQIEEALRETLGERTGWPELVRGAPGRIPVVLLDGFDELVQAAETDYWGYLRQVAEFQEREAAAGRPVAVVVTSRTVVMHRVQIPEGTRALCLEPFDEERRKRWLRAWNAANRGYFKATGLRPLKPAALAGRLELAAQPLLLLLLALYDSVDNGLARAQESRASGAELFERLLLGFLRRQVRKRHTREQEPGVVSGEAEREMARLGVVALAMFNRGQQSVGADQVEEDARALLGPNGDHGVWADDRAFGRFFFIHEAQACVGGRRRRTYEFLHATFSEYLVARSVWRSLLAAAAPPAPDAGRPPLPVDLLSFAQLTDRAQVVERLGEMAVATGPAELRALVDAIPRLLDAALHDTLPCARPAYAPKPVPPLTRLAHYTANLVLLHTLIAPGTAVSSLLRTWDAPASWRRLTGLWESQLDHKSWDDLTRHLVAHRTWHRPPETPEEPVRDLRLWWAGDEEAARLGTAGPEWFAPEMRDNGAAGEGLARRSAFGGGLDHQLLLRGDGAMPYRVGRVWEVGARHVAGSGQSREPGERMLAALVALMTPGHLAAEESRTAPHTACLQALNTSAASRATQHLVLWAVAAALVRDLPWVETREACARIQDTVRWGDRLRAGDEVRATLAWAVRELRCRADLPQQEAVYLDGLAERLPRTAGRAPQEDGVTSRPSAT</sequence>
<dbReference type="Gene3D" id="1.10.260.40">
    <property type="entry name" value="lambda repressor-like DNA-binding domains"/>
    <property type="match status" value="1"/>
</dbReference>
<organism evidence="1">
    <name type="scientific">Streptomyces tabacisoli</name>
    <dbReference type="NCBI Taxonomy" id="3156398"/>
    <lineage>
        <taxon>Bacteria</taxon>
        <taxon>Bacillati</taxon>
        <taxon>Actinomycetota</taxon>
        <taxon>Actinomycetes</taxon>
        <taxon>Kitasatosporales</taxon>
        <taxon>Streptomycetaceae</taxon>
        <taxon>Streptomyces</taxon>
    </lineage>
</organism>
<dbReference type="InterPro" id="IPR010982">
    <property type="entry name" value="Lambda_DNA-bd_dom_sf"/>
</dbReference>
<dbReference type="SUPFAM" id="SSF52540">
    <property type="entry name" value="P-loop containing nucleoside triphosphate hydrolases"/>
    <property type="match status" value="1"/>
</dbReference>
<gene>
    <name evidence="1" type="ORF">ABII15_26635</name>
</gene>
<dbReference type="AlphaFoldDB" id="A0AAU8IYK4"/>
<name>A0AAU8IYK4_9ACTN</name>
<proteinExistence type="predicted"/>
<dbReference type="Gene3D" id="3.40.50.300">
    <property type="entry name" value="P-loop containing nucleotide triphosphate hydrolases"/>
    <property type="match status" value="1"/>
</dbReference>